<evidence type="ECO:0000313" key="4">
    <source>
        <dbReference type="Proteomes" id="UP000655225"/>
    </source>
</evidence>
<dbReference type="Proteomes" id="UP000655225">
    <property type="component" value="Unassembled WGS sequence"/>
</dbReference>
<comment type="caution">
    <text evidence="3">The sequence shown here is derived from an EMBL/GenBank/DDBJ whole genome shotgun (WGS) entry which is preliminary data.</text>
</comment>
<dbReference type="OrthoDB" id="1935413at2759"/>
<organism evidence="3 4">
    <name type="scientific">Tetracentron sinense</name>
    <name type="common">Spur-leaf</name>
    <dbReference type="NCBI Taxonomy" id="13715"/>
    <lineage>
        <taxon>Eukaryota</taxon>
        <taxon>Viridiplantae</taxon>
        <taxon>Streptophyta</taxon>
        <taxon>Embryophyta</taxon>
        <taxon>Tracheophyta</taxon>
        <taxon>Spermatophyta</taxon>
        <taxon>Magnoliopsida</taxon>
        <taxon>Trochodendrales</taxon>
        <taxon>Trochodendraceae</taxon>
        <taxon>Tetracentron</taxon>
    </lineage>
</organism>
<dbReference type="EMBL" id="JABCRI010000015">
    <property type="protein sequence ID" value="KAF8393707.1"/>
    <property type="molecule type" value="Genomic_DNA"/>
</dbReference>
<reference evidence="3 4" key="1">
    <citation type="submission" date="2020-04" db="EMBL/GenBank/DDBJ databases">
        <title>Plant Genome Project.</title>
        <authorList>
            <person name="Zhang R.-G."/>
        </authorList>
    </citation>
    <scope>NUCLEOTIDE SEQUENCE [LARGE SCALE GENOMIC DNA]</scope>
    <source>
        <strain evidence="3">YNK0</strain>
        <tissue evidence="3">Leaf</tissue>
    </source>
</reference>
<proteinExistence type="predicted"/>
<keyword evidence="1" id="KW-0175">Coiled coil</keyword>
<keyword evidence="4" id="KW-1185">Reference proteome</keyword>
<feature type="coiled-coil region" evidence="1">
    <location>
        <begin position="226"/>
        <end position="264"/>
    </location>
</feature>
<feature type="region of interest" description="Disordered" evidence="2">
    <location>
        <begin position="51"/>
        <end position="72"/>
    </location>
</feature>
<gene>
    <name evidence="3" type="ORF">HHK36_021954</name>
</gene>
<evidence type="ECO:0000313" key="3">
    <source>
        <dbReference type="EMBL" id="KAF8393707.1"/>
    </source>
</evidence>
<dbReference type="PANTHER" id="PTHR34199:SF2">
    <property type="entry name" value="NUMOD3 MOTIF FAMILY PROTEIN, EXPRESSED"/>
    <property type="match status" value="1"/>
</dbReference>
<feature type="compositionally biased region" description="Polar residues" evidence="2">
    <location>
        <begin position="113"/>
        <end position="143"/>
    </location>
</feature>
<evidence type="ECO:0000256" key="1">
    <source>
        <dbReference type="SAM" id="Coils"/>
    </source>
</evidence>
<accession>A0A835DAG2</accession>
<evidence type="ECO:0000256" key="2">
    <source>
        <dbReference type="SAM" id="MobiDB-lite"/>
    </source>
</evidence>
<feature type="region of interest" description="Disordered" evidence="2">
    <location>
        <begin position="107"/>
        <end position="159"/>
    </location>
</feature>
<evidence type="ECO:0008006" key="5">
    <source>
        <dbReference type="Google" id="ProtNLM"/>
    </source>
</evidence>
<dbReference type="AlphaFoldDB" id="A0A835DAG2"/>
<dbReference type="PANTHER" id="PTHR34199">
    <property type="entry name" value="NUMOD3 MOTIF FAMILY PROTEIN, EXPRESSED"/>
    <property type="match status" value="1"/>
</dbReference>
<name>A0A835DAG2_TETSI</name>
<protein>
    <recommendedName>
        <fullName evidence="5">Nuclease associated modular domain-containing protein</fullName>
    </recommendedName>
</protein>
<sequence>MVQKTCYLEWQNLIAEASRGGYDGEVELNWDSYKILDVQLQQEWLESIKQRKSAPRPKVCKRAPKSPEQRRKISEAISAKWADPGYRERVCSAMTKYHGLPIVAERKRMKRPSGTQSIRRSLAENNPSETSNFSGSETKSQGWSGLKRSSAPSYRDPLANSKLKMIKKIRMKRPTGETQYIKSRDEKKPSDAYNFAGNETKSQCWSGLKRSSALSYKDLANSKLKLIKIRAQRAAMETKKKEAIERAKLLIAEAEKATKALELVAMKSPIAGASLTESRKLVAEAIRLIEEIGQITPRQSKTGTNGLISHFKEETVTGKRDLKLAKKREVHGTHIFSSISSKNEIILDIGGKLALQEFNCGEEPPSKCCVSPPLEPNSLKQQSVSTDQQMVHLKPKGSTYYHSVPVPNGVARMQAGKANTSSSKTKKWLRGRLVEVAGD</sequence>
<feature type="compositionally biased region" description="Basic residues" evidence="2">
    <location>
        <begin position="51"/>
        <end position="64"/>
    </location>
</feature>